<evidence type="ECO:0000313" key="2">
    <source>
        <dbReference type="EMBL" id="KKU56299.1"/>
    </source>
</evidence>
<accession>A0A0G1RG61</accession>
<name>A0A0G1RG61_9BACT</name>
<feature type="transmembrane region" description="Helical" evidence="1">
    <location>
        <begin position="36"/>
        <end position="67"/>
    </location>
</feature>
<keyword evidence="1" id="KW-0472">Membrane</keyword>
<evidence type="ECO:0000256" key="1">
    <source>
        <dbReference type="SAM" id="Phobius"/>
    </source>
</evidence>
<evidence type="ECO:0008006" key="4">
    <source>
        <dbReference type="Google" id="ProtNLM"/>
    </source>
</evidence>
<reference evidence="2 3" key="1">
    <citation type="journal article" date="2015" name="Nature">
        <title>rRNA introns, odd ribosomes, and small enigmatic genomes across a large radiation of phyla.</title>
        <authorList>
            <person name="Brown C.T."/>
            <person name="Hug L.A."/>
            <person name="Thomas B.C."/>
            <person name="Sharon I."/>
            <person name="Castelle C.J."/>
            <person name="Singh A."/>
            <person name="Wilkins M.J."/>
            <person name="Williams K.H."/>
            <person name="Banfield J.F."/>
        </authorList>
    </citation>
    <scope>NUCLEOTIDE SEQUENCE [LARGE SCALE GENOMIC DNA]</scope>
</reference>
<sequence>MVPPVQVEQEKTLVVWKAPARPFKPRGSQFLTVPMVIAILVGIILLLAGEWMLIAVVASLVFAYYVWSTIPPVEAEFSITTRGVRVAGQLYVWEVLTRWWITEKWGARILTIETPVVTVGRILMPLSKQAEKEVETEMGKYLLKEQPADTWLDKAGRWMTEKFPLEEKV</sequence>
<keyword evidence="1" id="KW-0812">Transmembrane</keyword>
<evidence type="ECO:0000313" key="3">
    <source>
        <dbReference type="Proteomes" id="UP000034607"/>
    </source>
</evidence>
<gene>
    <name evidence="2" type="ORF">UX78_C0010G0017</name>
</gene>
<dbReference type="EMBL" id="LCNM01000010">
    <property type="protein sequence ID" value="KKU56299.1"/>
    <property type="molecule type" value="Genomic_DNA"/>
</dbReference>
<dbReference type="Proteomes" id="UP000034607">
    <property type="component" value="Unassembled WGS sequence"/>
</dbReference>
<keyword evidence="1" id="KW-1133">Transmembrane helix</keyword>
<proteinExistence type="predicted"/>
<organism evidence="2 3">
    <name type="scientific">Candidatus Amesbacteria bacterium GW2011_GWA2_47_11</name>
    <dbReference type="NCBI Taxonomy" id="1618357"/>
    <lineage>
        <taxon>Bacteria</taxon>
        <taxon>Candidatus Amesiibacteriota</taxon>
    </lineage>
</organism>
<dbReference type="AlphaFoldDB" id="A0A0G1RG61"/>
<protein>
    <recommendedName>
        <fullName evidence="4">DUF304 domain-containing protein</fullName>
    </recommendedName>
</protein>
<comment type="caution">
    <text evidence="2">The sequence shown here is derived from an EMBL/GenBank/DDBJ whole genome shotgun (WGS) entry which is preliminary data.</text>
</comment>